<evidence type="ECO:0000259" key="6">
    <source>
        <dbReference type="PROSITE" id="PS51233"/>
    </source>
</evidence>
<dbReference type="PROSITE" id="PS51211">
    <property type="entry name" value="VITELLOGENIN"/>
    <property type="match status" value="1"/>
</dbReference>
<dbReference type="Pfam" id="PF09172">
    <property type="entry name" value="Vit_open_b-sht"/>
    <property type="match status" value="1"/>
</dbReference>
<evidence type="ECO:0000256" key="3">
    <source>
        <dbReference type="PROSITE-ProRule" id="PRU00557"/>
    </source>
</evidence>
<feature type="domain" description="VWFD" evidence="6">
    <location>
        <begin position="2796"/>
        <end position="2960"/>
    </location>
</feature>
<dbReference type="Gene3D" id="2.20.50.20">
    <property type="entry name" value="Lipovitellin. Chain A, domain 3"/>
    <property type="match status" value="1"/>
</dbReference>
<dbReference type="SMART" id="SM00638">
    <property type="entry name" value="LPD_N"/>
    <property type="match status" value="1"/>
</dbReference>
<name>A0A1Y1LK37_PHOPY</name>
<evidence type="ECO:0000256" key="2">
    <source>
        <dbReference type="ARBA" id="ARBA00023180"/>
    </source>
</evidence>
<accession>A0A1Y1LK37</accession>
<dbReference type="InterPro" id="IPR001747">
    <property type="entry name" value="Vitellogenin_N"/>
</dbReference>
<dbReference type="InterPro" id="IPR015817">
    <property type="entry name" value="Vitellinogen_open_b-sht_sub1"/>
</dbReference>
<keyword evidence="1 4" id="KW-0732">Signal</keyword>
<evidence type="ECO:0008006" key="8">
    <source>
        <dbReference type="Google" id="ProtNLM"/>
    </source>
</evidence>
<dbReference type="SUPFAM" id="SSF48431">
    <property type="entry name" value="Lipovitellin-phosvitin complex, superhelical domain"/>
    <property type="match status" value="1"/>
</dbReference>
<dbReference type="InterPro" id="IPR050733">
    <property type="entry name" value="Vitellogenin/Apolipophorin"/>
</dbReference>
<dbReference type="SMART" id="SM00216">
    <property type="entry name" value="VWD"/>
    <property type="match status" value="1"/>
</dbReference>
<feature type="chain" id="PRO_5012192085" description="Vitellogenin domain-containing protein" evidence="4">
    <location>
        <begin position="25"/>
        <end position="3357"/>
    </location>
</feature>
<dbReference type="InterPro" id="IPR011030">
    <property type="entry name" value="Lipovitellin_superhlx_dom"/>
</dbReference>
<evidence type="ECO:0000259" key="5">
    <source>
        <dbReference type="PROSITE" id="PS51211"/>
    </source>
</evidence>
<dbReference type="InterPro" id="IPR015255">
    <property type="entry name" value="Vitellinogen_open_b-sht"/>
</dbReference>
<evidence type="ECO:0000256" key="4">
    <source>
        <dbReference type="SAM" id="SignalP"/>
    </source>
</evidence>
<dbReference type="Pfam" id="PF00094">
    <property type="entry name" value="VWD"/>
    <property type="match status" value="1"/>
</dbReference>
<reference evidence="7" key="1">
    <citation type="journal article" date="2016" name="Sci. Rep.">
        <title>Molecular characterization of firefly nuptial gifts: a multi-omics approach sheds light on postcopulatory sexual selection.</title>
        <authorList>
            <person name="Al-Wathiqui N."/>
            <person name="Fallon T.R."/>
            <person name="South A."/>
            <person name="Weng J.K."/>
            <person name="Lewis S.M."/>
        </authorList>
    </citation>
    <scope>NUCLEOTIDE SEQUENCE</scope>
</reference>
<dbReference type="SMART" id="SM01169">
    <property type="entry name" value="DUF1943"/>
    <property type="match status" value="1"/>
</dbReference>
<dbReference type="PANTHER" id="PTHR23345">
    <property type="entry name" value="VITELLOGENIN-RELATED"/>
    <property type="match status" value="1"/>
</dbReference>
<protein>
    <recommendedName>
        <fullName evidence="8">Vitellogenin domain-containing protein</fullName>
    </recommendedName>
</protein>
<dbReference type="InterPro" id="IPR001846">
    <property type="entry name" value="VWF_type-D"/>
</dbReference>
<dbReference type="EMBL" id="GEZM01057492">
    <property type="protein sequence ID" value="JAV72305.1"/>
    <property type="molecule type" value="Transcribed_RNA"/>
</dbReference>
<evidence type="ECO:0000256" key="1">
    <source>
        <dbReference type="ARBA" id="ARBA00022729"/>
    </source>
</evidence>
<dbReference type="InterPro" id="IPR015816">
    <property type="entry name" value="Vitellinogen_b-sht_N"/>
</dbReference>
<feature type="signal peptide" evidence="4">
    <location>
        <begin position="1"/>
        <end position="24"/>
    </location>
</feature>
<dbReference type="PROSITE" id="PS51233">
    <property type="entry name" value="VWFD"/>
    <property type="match status" value="1"/>
</dbReference>
<dbReference type="Gene3D" id="2.30.230.10">
    <property type="entry name" value="Lipovitellin, beta-sheet shell regions, chain A"/>
    <property type="match status" value="1"/>
</dbReference>
<dbReference type="PANTHER" id="PTHR23345:SF36">
    <property type="entry name" value="APOLIPOPHORINS"/>
    <property type="match status" value="1"/>
</dbReference>
<feature type="domain" description="Vitellogenin" evidence="5">
    <location>
        <begin position="43"/>
        <end position="646"/>
    </location>
</feature>
<sequence>MKRLKTFTLGVAFLVLITANVGTGEEGKCRSGCKGGAAKTFKYAEGTTYKYNLEGNVDISLSSAEGQISNTKLKATVLLTQLSQCNQLLRLQNVQVIGPDAKKYGNLAGIEKPIRVNFNDGQIEDSICTNADDNQNSLNIKRAVASLFQAAIKEHYETDVFGVCPVDINTRKDGAFLIVQKSRHLNRCGHRETISQDFTATAFNLDSDIKSTPILNGDYMSEQRIKNGILDYASITENYLHMPFSVGKNGAKATAFTKIQFAGSVKESPQDTTNTPRSIIFENPHLITADQNNVDAILTALKDAKGTIDVTVKENSARAFMNLFKILRASKKDDILTVFRQVKSGAGFKDKEGTRKVFLDAVLRAGTGECIEVGIELLKSKELGVIEQKMVYLSLAFVKHATAESLSAATTLLDQDIPREAYLGIGTLARRFCGQHSCDKVAAVGQLVEKLVAKLGTGKPRARKDENEMINALKALSNMGVITDTAIPKVTAIAQDKKAPSRLRVAALQAYMANACKDPIRDSAINILKDIQQDSEFRIKAYLVVAKCPTGKTANTIKALLDKEPSYQVGGFILTHIRSLKASVNPDKNLAKHFLGMINTNRQFPFDVRKFSFHAEQSGSLSSYGLGGALEANVIYSQESFLPTSIDFNVTAEVFGASYNFLEVGFRQENLGHLLEHYVGPLGALNVDKPEDLVNTGKTSLEKLAKHFQQRLAKSRGKRDVAKGDIEAIGKQTQIKTHDLNKDLDIDFSVKMFGSELMFLSMNDQVGNMSPDSLLDQIFDRLDEGINEVKSLEKSIQSNCIFIDSEFSYPTALGFPLRVSVEGTTSWQMKVASKLDVRALLSDGQSNLIKLSFIPSANIEVSGSLTIDAQVVEGGLKFSSTLYTATGSALNIVTSDNGQTLDVEYSLPVQEQKLVSVSHDIVFNTRELGKPEQNHPLKFGQNKDFAVCIDQLSPFIGVVFCADINSPPAHTAHGVVLPYPLAGNAKFSIGIQREDLSHIHFNAKRYNEVNKVGEEYLIETIGAKNDKKIGLKLEALALADTAYVRAQLITPTNPNSPIGPLTVEGRVTYSNTEKSISAQVDRGSQQYLAKLGFTIQGDEKRSVYKPLIQYNGPGIKGREMPLKVEGTIDAERTGDVVKYVFNNVRVIGANQKVINVQGNVVHGPSASLSTDLTVSDDRNSGSLIGKIAVDRSTLALDAEMKNSFSPDANFKLQYSVVFSGFDSNLQFVHGRDLSSQTNRLTLNNKISFKHESGAGKNFVTKNKFAYPAIGTESEFNLQVQAKKIEYDAKLHYGALKTGTELKLKWGGKSKHDFNLNFKGYGLDNKIEGHSTREVTGDKSKITNLLAINGNKFQVDGMITHHIKREDINVGADLVIRIPGASDSFKLLYGYVLKPNNLDTSLKIESGANTYVDITLKGNRAGNANGNLKITLKDFLSGNGQLKVTKGTGNAFVVFDFTKFHRKLKLDSSFTLAAPQFDMLFTFYPNFEKDNSKMVISTQNQVKPNFFDSKNFIEIAGKKLEANLKGSSDGTFKNGKQNGELEITLPTNHYFCAKLDRERKDENGNGNMHLVLEKRNDKNSPGDKLDISGTLKDANRAKGFYDLSYVINAESAKGKNLILQVGTKRQQQGDQYYVDGNARLSGSAITDELVINSNLLYKGLVGSYAVNSRYGQNNMLNVNGKVDLDNGDRKMMAEAGIELKTGSSMLQSAKFGCMGSIEQAEQLKLDGNVFLFMDDSDAKTDPIVDVKLSGEGSIGITSGTLKGTAQLQKLDPISGTLTYETSNNKLNGQWTMNYKKDKTVKLDLTLTKPNEHEYNVDLKLDSPDAPGTRLEIKSRESPDGKTLKNDITLTANKKKFSLVNELVLSEIAPAFDIKLTYPNGKSDHFAAKFNKISPQHVSGELKVAVSYNNFELTSDWDANLDNIDNFVVKLKVHSPPLKLDNVNLLVSNKPGGKAGKKIQVTATSAGKNLLTGTTTYKVREEGDKYIVEGSGTFKIRDVSKQSNFKFIRQRLLSGRSGEEGSEISFNAAVGSQAIDAEFKATDKQFRIMSSYCEEKQQCAHIEIDSKTNIATLGEYNNELEVALDLRNIGLSHEFGLKGVTMRKGFVLDHNVDIYFQDKANKYQYSVRVHPNEAGAQLTTPKRIVSLEGTVQIPRSAQDKKAFKAELAFYLDKRNRPDQKSAVSASFNCVDGKANNCNAELRFTNPSTSKDLTVKYSSKYDLERLSLEQNVVIDVFANPQQQIVMSVDARGARVGESNFEYKGLYEVKSQGLNLHIKHDEEISFDYRTFEGKLIELTTVTVGSRRQVTGMELVLNRQQASLSVKVCDKSLINAQSRLQISDNQVIANTNIDIVGMSPMESHLELTKPGTLQYTFNNKATPNDKYSVRAAFVPHQIAEVNVEFQQGGAKIPLANGYVKLDEKNFFKSDGKINGENIKKHVVSRITNDFGRFVREIQAVTDAAVKDCSIEVATVAEALKNSAPSLKPLSDYYHTELQKLHDEVTSDKTLKEIEDFLKSLFGAFAASAQEVFSRISEIVDHVVVTVQQQTAKTIEIMNKELIPKLAEIMKTVTQVSVKVLNEFCDLAFTYIAKIVSMVDAHQEEISRFMVTGSAVIQDLARALYKVGKHAQIVVAKEWNEFAQGLAKFPVVEELKMRYEQLMNGVDIPPVLINTIKEAIMTIKDLMPTQELKKLVAAFGDYVEKKLKREKIDDLSAVQNMISILISAIDRVFSAISTDKMLPSTDGSLSLLPTDIIRNWSRMGFLRLSSINYLKEEPLPNLRDLLYSFSLNPRHWVPPYQLDAVIVQGQHLFTFDGKHLTFPGDCSYLLSRDSLNGNFSIVGTLKQGLLEGITFADKNRMVTLKKGNAVFVNNAVHELPARFPGLEVFWANNLMQIVSKVGVRIECDSDLVVCKVKVSGFYHGQLRGLLGNGNMEPFDDYMIPNGKIVTSESEFGNSYKMNANCAPVKTVDHSVHNHNPICNAVFGDDSSLRLCYPFVNPENYKTACDHGIAAGVKDTEKAIVRGYLSRCHEKFIPIRLPNDYMKCTNGDQPRDIGDIFSVKTPSKAADIVVIVDQIKSNEVVYKELLQPAVAQLLTDLNGKGITDIEMHLITYGGEFEEWPSHHTIGGKLQFKGKLPNLKFTEEPKPKSTEHFLEVLRDACKKLKTLSGETAQQRAFDEALRHPFRAQAAKTIIALTGKPCEEGVVIGLQKLKGLFNIDEQVSFNLITPIDKFSVGDPKFTKNVIGFNSDNVFSTTDSKKKLEGSSDKHSELDYSDDCVDVSLKRRGNVFVVNNFVPAKPPVRKQFVQVASHNIAEHMTSVEYDLDCECRLVSLFEAQNVCKIVNANEVTVSVGRLRISTR</sequence>
<organism evidence="7">
    <name type="scientific">Photinus pyralis</name>
    <name type="common">Common eastern firefly</name>
    <name type="synonym">Lampyris pyralis</name>
    <dbReference type="NCBI Taxonomy" id="7054"/>
    <lineage>
        <taxon>Eukaryota</taxon>
        <taxon>Metazoa</taxon>
        <taxon>Ecdysozoa</taxon>
        <taxon>Arthropoda</taxon>
        <taxon>Hexapoda</taxon>
        <taxon>Insecta</taxon>
        <taxon>Pterygota</taxon>
        <taxon>Neoptera</taxon>
        <taxon>Endopterygota</taxon>
        <taxon>Coleoptera</taxon>
        <taxon>Polyphaga</taxon>
        <taxon>Elateriformia</taxon>
        <taxon>Elateroidea</taxon>
        <taxon>Lampyridae</taxon>
        <taxon>Lampyrinae</taxon>
        <taxon>Photinus</taxon>
    </lineage>
</organism>
<comment type="caution">
    <text evidence="3">Lacks conserved residue(s) required for the propagation of feature annotation.</text>
</comment>
<dbReference type="SUPFAM" id="SSF56968">
    <property type="entry name" value="Lipovitellin-phosvitin complex, beta-sheet shell regions"/>
    <property type="match status" value="2"/>
</dbReference>
<dbReference type="Pfam" id="PF01347">
    <property type="entry name" value="Vitellogenin_N"/>
    <property type="match status" value="1"/>
</dbReference>
<dbReference type="GO" id="GO:0005319">
    <property type="term" value="F:lipid transporter activity"/>
    <property type="evidence" value="ECO:0007669"/>
    <property type="project" value="InterPro"/>
</dbReference>
<dbReference type="Gene3D" id="1.25.10.20">
    <property type="entry name" value="Vitellinogen, superhelical"/>
    <property type="match status" value="1"/>
</dbReference>
<dbReference type="Gene3D" id="2.20.80.10">
    <property type="entry name" value="Lipovitellin-phosvitin complex, chain A, domain 4"/>
    <property type="match status" value="1"/>
</dbReference>
<keyword evidence="2" id="KW-0325">Glycoprotein</keyword>
<evidence type="ECO:0000313" key="7">
    <source>
        <dbReference type="EMBL" id="JAV72305.1"/>
    </source>
</evidence>
<dbReference type="InterPro" id="IPR015819">
    <property type="entry name" value="Lipid_transp_b-sht_shell"/>
</dbReference>
<proteinExistence type="predicted"/>